<dbReference type="OMA" id="YAHFPMK"/>
<evidence type="ECO:0000256" key="3">
    <source>
        <dbReference type="ARBA" id="ARBA00022884"/>
    </source>
</evidence>
<evidence type="ECO:0000256" key="4">
    <source>
        <dbReference type="ARBA" id="ARBA00022980"/>
    </source>
</evidence>
<reference evidence="7 8" key="1">
    <citation type="submission" date="2011-08" db="EMBL/GenBank/DDBJ databases">
        <authorList>
            <person name="Liu Z.J."/>
            <person name="Shi F.L."/>
            <person name="Lu J.Q."/>
            <person name="Li M."/>
            <person name="Wang Z.L."/>
        </authorList>
    </citation>
    <scope>NUCLEOTIDE SEQUENCE [LARGE SCALE GENOMIC DNA]</scope>
    <source>
        <strain evidence="7 8">USNM 41457</strain>
    </source>
</reference>
<feature type="domain" description="Large ribosomal subunit protein uL6 alpha-beta" evidence="6">
    <location>
        <begin position="12"/>
        <end position="80"/>
    </location>
</feature>
<accession>J9DH95</accession>
<comment type="similarity">
    <text evidence="1">Belongs to the universal ribosomal protein uL6 family.</text>
</comment>
<dbReference type="InParanoid" id="J9DH95"/>
<evidence type="ECO:0000256" key="1">
    <source>
        <dbReference type="ARBA" id="ARBA00009356"/>
    </source>
</evidence>
<dbReference type="InterPro" id="IPR020040">
    <property type="entry name" value="Ribosomal_uL6_a/b-dom"/>
</dbReference>
<sequence length="187" mass="21264">MRLLLKEETVPIPENCQVSIQNKIIKIKSPKYSRRLDLKHLNLTIEKREEHVAIKLWNGVRKERAKVTTCASIIRNALNGCDKGFVYTLKAASVHFPIGVEIEDEGKTVVIKNFLGEQNIRKYRMTGQCFAKLGEEKNTIVLQGSSIEDVSQSAASLITNCRVKRFDTRKFLDGIYITKKGFASDDY</sequence>
<dbReference type="GO" id="GO:0019843">
    <property type="term" value="F:rRNA binding"/>
    <property type="evidence" value="ECO:0007669"/>
    <property type="project" value="UniProtKB-KW"/>
</dbReference>
<dbReference type="FunFam" id="3.90.930.12:FF:000008">
    <property type="entry name" value="50S ribosomal protein L6"/>
    <property type="match status" value="1"/>
</dbReference>
<feature type="domain" description="Large ribosomal subunit protein uL6 alpha-beta" evidence="6">
    <location>
        <begin position="96"/>
        <end position="174"/>
    </location>
</feature>
<dbReference type="EMBL" id="AFBI03000003">
    <property type="protein sequence ID" value="EJW01975.1"/>
    <property type="molecule type" value="Genomic_DNA"/>
</dbReference>
<dbReference type="Pfam" id="PF00347">
    <property type="entry name" value="Ribosomal_L6"/>
    <property type="match status" value="2"/>
</dbReference>
<dbReference type="PANTHER" id="PTHR11655">
    <property type="entry name" value="60S/50S RIBOSOMAL PROTEIN L6/L9"/>
    <property type="match status" value="1"/>
</dbReference>
<dbReference type="AlphaFoldDB" id="J9DH95"/>
<dbReference type="GO" id="GO:0003735">
    <property type="term" value="F:structural constituent of ribosome"/>
    <property type="evidence" value="ECO:0007669"/>
    <property type="project" value="InterPro"/>
</dbReference>
<comment type="caution">
    <text evidence="7">The sequence shown here is derived from an EMBL/GenBank/DDBJ whole genome shotgun (WGS) entry which is preliminary data.</text>
</comment>
<evidence type="ECO:0000313" key="8">
    <source>
        <dbReference type="Proteomes" id="UP000003163"/>
    </source>
</evidence>
<proteinExistence type="inferred from homology"/>
<dbReference type="VEuPathDB" id="MicrosporidiaDB:EDEG_00321"/>
<evidence type="ECO:0000313" key="7">
    <source>
        <dbReference type="EMBL" id="EJW01975.1"/>
    </source>
</evidence>
<keyword evidence="3" id="KW-0694">RNA-binding</keyword>
<dbReference type="Proteomes" id="UP000003163">
    <property type="component" value="Unassembled WGS sequence"/>
</dbReference>
<evidence type="ECO:0000256" key="5">
    <source>
        <dbReference type="ARBA" id="ARBA00023274"/>
    </source>
</evidence>
<dbReference type="OrthoDB" id="10252633at2759"/>
<dbReference type="SUPFAM" id="SSF56053">
    <property type="entry name" value="Ribosomal protein L6"/>
    <property type="match status" value="2"/>
</dbReference>
<organism evidence="7 8">
    <name type="scientific">Edhazardia aedis (strain USNM 41457)</name>
    <name type="common">Microsporidian parasite</name>
    <dbReference type="NCBI Taxonomy" id="1003232"/>
    <lineage>
        <taxon>Eukaryota</taxon>
        <taxon>Fungi</taxon>
        <taxon>Fungi incertae sedis</taxon>
        <taxon>Microsporidia</taxon>
        <taxon>Edhazardia</taxon>
    </lineage>
</organism>
<protein>
    <recommendedName>
        <fullName evidence="6">Large ribosomal subunit protein uL6 alpha-beta domain-containing protein</fullName>
    </recommendedName>
</protein>
<keyword evidence="5" id="KW-0687">Ribonucleoprotein</keyword>
<name>J9DH95_EDHAE</name>
<dbReference type="InterPro" id="IPR036789">
    <property type="entry name" value="Ribosomal_uL6-like_a/b-dom_sf"/>
</dbReference>
<gene>
    <name evidence="7" type="ORF">EDEG_00321</name>
</gene>
<evidence type="ECO:0000256" key="2">
    <source>
        <dbReference type="ARBA" id="ARBA00022730"/>
    </source>
</evidence>
<keyword evidence="2" id="KW-0699">rRNA-binding</keyword>
<dbReference type="PIRSF" id="PIRSF002162">
    <property type="entry name" value="Ribosomal_L6"/>
    <property type="match status" value="1"/>
</dbReference>
<dbReference type="GO" id="GO:0002181">
    <property type="term" value="P:cytoplasmic translation"/>
    <property type="evidence" value="ECO:0007669"/>
    <property type="project" value="TreeGrafter"/>
</dbReference>
<dbReference type="STRING" id="1003232.J9DH95"/>
<keyword evidence="4" id="KW-0689">Ribosomal protein</keyword>
<dbReference type="Gene3D" id="3.90.930.12">
    <property type="entry name" value="Ribosomal protein L6, alpha-beta domain"/>
    <property type="match status" value="2"/>
</dbReference>
<dbReference type="PANTHER" id="PTHR11655:SF16">
    <property type="entry name" value="60S RIBOSOMAL PROTEIN L9"/>
    <property type="match status" value="1"/>
</dbReference>
<reference evidence="8" key="2">
    <citation type="submission" date="2015-07" db="EMBL/GenBank/DDBJ databases">
        <title>Contrasting host-pathogen interactions and genome evolution in two generalist and specialist microsporidian pathogens of mosquitoes.</title>
        <authorList>
            <consortium name="The Broad Institute Genomics Platform"/>
            <consortium name="The Broad Institute Genome Sequencing Center for Infectious Disease"/>
            <person name="Cuomo C.A."/>
            <person name="Sanscrainte N.D."/>
            <person name="Goldberg J.M."/>
            <person name="Heiman D."/>
            <person name="Young S."/>
            <person name="Zeng Q."/>
            <person name="Becnel J.J."/>
            <person name="Birren B.W."/>
        </authorList>
    </citation>
    <scope>NUCLEOTIDE SEQUENCE [LARGE SCALE GENOMIC DNA]</scope>
    <source>
        <strain evidence="8">USNM 41457</strain>
    </source>
</reference>
<dbReference type="InterPro" id="IPR000702">
    <property type="entry name" value="Ribosomal_uL6-like"/>
</dbReference>
<dbReference type="GO" id="GO:0022625">
    <property type="term" value="C:cytosolic large ribosomal subunit"/>
    <property type="evidence" value="ECO:0007669"/>
    <property type="project" value="TreeGrafter"/>
</dbReference>
<dbReference type="HOGENOM" id="CLU_065464_0_0_1"/>
<keyword evidence="8" id="KW-1185">Reference proteome</keyword>
<evidence type="ECO:0000259" key="6">
    <source>
        <dbReference type="Pfam" id="PF00347"/>
    </source>
</evidence>
<dbReference type="FunCoup" id="J9DH95">
    <property type="interactions" value="173"/>
</dbReference>